<evidence type="ECO:0000259" key="4">
    <source>
        <dbReference type="Pfam" id="PF05569"/>
    </source>
</evidence>
<protein>
    <submittedName>
        <fullName evidence="5">M56 family metallopeptidase</fullName>
    </submittedName>
</protein>
<evidence type="ECO:0000256" key="1">
    <source>
        <dbReference type="SAM" id="Coils"/>
    </source>
</evidence>
<feature type="coiled-coil region" evidence="1">
    <location>
        <begin position="548"/>
        <end position="575"/>
    </location>
</feature>
<dbReference type="EMBL" id="JBHLTQ010000001">
    <property type="protein sequence ID" value="MFC0603095.1"/>
    <property type="molecule type" value="Genomic_DNA"/>
</dbReference>
<evidence type="ECO:0000313" key="6">
    <source>
        <dbReference type="Proteomes" id="UP001589832"/>
    </source>
</evidence>
<evidence type="ECO:0000256" key="2">
    <source>
        <dbReference type="SAM" id="MobiDB-lite"/>
    </source>
</evidence>
<proteinExistence type="predicted"/>
<keyword evidence="3" id="KW-0812">Transmembrane</keyword>
<feature type="transmembrane region" description="Helical" evidence="3">
    <location>
        <begin position="265"/>
        <end position="284"/>
    </location>
</feature>
<feature type="compositionally biased region" description="Pro residues" evidence="2">
    <location>
        <begin position="791"/>
        <end position="802"/>
    </location>
</feature>
<organism evidence="5 6">
    <name type="scientific">Winogradskyella pulchriflava</name>
    <dbReference type="NCBI Taxonomy" id="1110688"/>
    <lineage>
        <taxon>Bacteria</taxon>
        <taxon>Pseudomonadati</taxon>
        <taxon>Bacteroidota</taxon>
        <taxon>Flavobacteriia</taxon>
        <taxon>Flavobacteriales</taxon>
        <taxon>Flavobacteriaceae</taxon>
        <taxon>Winogradskyella</taxon>
    </lineage>
</organism>
<dbReference type="Proteomes" id="UP001589832">
    <property type="component" value="Unassembled WGS sequence"/>
</dbReference>
<feature type="transmembrane region" description="Helical" evidence="3">
    <location>
        <begin position="91"/>
        <end position="109"/>
    </location>
</feature>
<feature type="transmembrane region" description="Helical" evidence="3">
    <location>
        <begin position="6"/>
        <end position="22"/>
    </location>
</feature>
<feature type="transmembrane region" description="Helical" evidence="3">
    <location>
        <begin position="34"/>
        <end position="55"/>
    </location>
</feature>
<comment type="caution">
    <text evidence="5">The sequence shown here is derived from an EMBL/GenBank/DDBJ whole genome shotgun (WGS) entry which is preliminary data.</text>
</comment>
<evidence type="ECO:0000313" key="5">
    <source>
        <dbReference type="EMBL" id="MFC0603095.1"/>
    </source>
</evidence>
<dbReference type="InterPro" id="IPR052173">
    <property type="entry name" value="Beta-lactam_resp_regulator"/>
</dbReference>
<keyword evidence="3" id="KW-1133">Transmembrane helix</keyword>
<name>A0ABV6Q4B4_9FLAO</name>
<dbReference type="PANTHER" id="PTHR34978:SF3">
    <property type="entry name" value="SLR0241 PROTEIN"/>
    <property type="match status" value="1"/>
</dbReference>
<feature type="domain" description="Peptidase M56" evidence="4">
    <location>
        <begin position="162"/>
        <end position="254"/>
    </location>
</feature>
<dbReference type="Pfam" id="PF05569">
    <property type="entry name" value="Peptidase_M56"/>
    <property type="match status" value="1"/>
</dbReference>
<dbReference type="InterPro" id="IPR008756">
    <property type="entry name" value="Peptidase_M56"/>
</dbReference>
<feature type="compositionally biased region" description="Pro residues" evidence="2">
    <location>
        <begin position="766"/>
        <end position="780"/>
    </location>
</feature>
<keyword evidence="1" id="KW-0175">Coiled coil</keyword>
<keyword evidence="6" id="KW-1185">Reference proteome</keyword>
<sequence>METYILKFTACLAVFWLVYVLVLERLSIHRFKRFYLLASFALSLAIPALTITKYIEPVVYGFEVLPSYTPMEAELIELPAETTPWLTTETVLWFVYIIGVLLFSIRFAVNLYRLSRRISKNPKYKKQNFIYVLLTECRIPHSFFKYIFVNQQRFEEQRIPQEVILHEETHAKQLHSLDILLVEFLQIVFWFHPLVYILKHHIKLNHEFLADEAVIQKGSDTKAYQNILLQFSSSTHDFQLTSAINYSSIKKRFTVMKTQTSKTRIWLSSLLLLPIIAILFYSFAEREYVEKENSEIVNAIKNELNEANNLNLIYVDEATESSEFLVTVEKNGNTLELKCESGCRWSHLILEPSSETYIINDFGFSKGKTLESDKFAFSIRPNENGVNLNGLKGTAWVNLAFSLPKNKNQAINQLGMTNETVPNLEQISVDLQKRAEENYYKNQSFVVKDEQGRNVKKKFFELDYDNKIKWVYTNEIPYHRIDVTELHFEEAKNSKNYIIKVNGNYTSDEELNKYKASDFITFSYTPISELAKMKEQSVLNLVTPEAYNLFVRLMIDNYRQTLEDYENEIKSSDIKRKIDIKELVRTYEFLYYNFKKFTPEIIKQNQLIPPTPISAKENEWQKIEDILDGQKPTAKEIAEYNTWAKKIHTESKALSGDTTFYPPIDEEDLIKYSEIYKRMSSQQKNKAVEFPFPELDVIASQQKATKKQIAEYNAWAKKMNAAIKKAEATNNKSSYPIIKKNEYDKFYKIYRTLMSEKQRENAEPWPNIPPPPPPPPPAPETPKVKKGSEVIPPPPPPPPPAPESTLDFVIRMAKANAKFFNEGKVISSDEAIALIKKNDKLNINAQKTDTEQPLVYITKEPIQIGSNDKVGEAISKPQQSILPKVNGKTIKIGKLKMTISEFKKLELSTEVAKVTGFKIKIPGVATEFVQGNTITKTTISNLDKINHSKMIAVFDIKDEKESNIAPLIIELIE</sequence>
<accession>A0ABV6Q4B4</accession>
<dbReference type="RefSeq" id="WP_386058308.1">
    <property type="nucleotide sequence ID" value="NZ_JBHLTQ010000001.1"/>
</dbReference>
<reference evidence="5 6" key="1">
    <citation type="submission" date="2024-09" db="EMBL/GenBank/DDBJ databases">
        <authorList>
            <person name="Sun Q."/>
            <person name="Mori K."/>
        </authorList>
    </citation>
    <scope>NUCLEOTIDE SEQUENCE [LARGE SCALE GENOMIC DNA]</scope>
    <source>
        <strain evidence="5 6">NCAIM B.02481</strain>
    </source>
</reference>
<dbReference type="PANTHER" id="PTHR34978">
    <property type="entry name" value="POSSIBLE SENSOR-TRANSDUCER PROTEIN BLAR"/>
    <property type="match status" value="1"/>
</dbReference>
<gene>
    <name evidence="5" type="ORF">ACFFGA_00895</name>
</gene>
<evidence type="ECO:0000256" key="3">
    <source>
        <dbReference type="SAM" id="Phobius"/>
    </source>
</evidence>
<feature type="region of interest" description="Disordered" evidence="2">
    <location>
        <begin position="758"/>
        <end position="805"/>
    </location>
</feature>
<dbReference type="CDD" id="cd07341">
    <property type="entry name" value="M56_BlaR1_MecR1_like"/>
    <property type="match status" value="1"/>
</dbReference>
<keyword evidence="3" id="KW-0472">Membrane</keyword>